<organism evidence="2 3">
    <name type="scientific">Leucocoprinus birnbaumii</name>
    <dbReference type="NCBI Taxonomy" id="56174"/>
    <lineage>
        <taxon>Eukaryota</taxon>
        <taxon>Fungi</taxon>
        <taxon>Dikarya</taxon>
        <taxon>Basidiomycota</taxon>
        <taxon>Agaricomycotina</taxon>
        <taxon>Agaricomycetes</taxon>
        <taxon>Agaricomycetidae</taxon>
        <taxon>Agaricales</taxon>
        <taxon>Agaricineae</taxon>
        <taxon>Agaricaceae</taxon>
        <taxon>Leucocoprinus</taxon>
    </lineage>
</organism>
<reference evidence="2" key="1">
    <citation type="submission" date="2022-07" db="EMBL/GenBank/DDBJ databases">
        <title>Genome Sequence of Leucocoprinus birnbaumii.</title>
        <authorList>
            <person name="Buettner E."/>
        </authorList>
    </citation>
    <scope>NUCLEOTIDE SEQUENCE</scope>
    <source>
        <strain evidence="2">VT141</strain>
    </source>
</reference>
<sequence>MTEAEPVVGSGYPGEDIPKSKSTAGVTTASSPPRPGWRLYCVPDAGATTATATSGTKKDTAKDGKEEEKRVIVIIRLSALDGYGARFSE</sequence>
<evidence type="ECO:0000256" key="1">
    <source>
        <dbReference type="SAM" id="MobiDB-lite"/>
    </source>
</evidence>
<feature type="compositionally biased region" description="Basic and acidic residues" evidence="1">
    <location>
        <begin position="56"/>
        <end position="67"/>
    </location>
</feature>
<feature type="region of interest" description="Disordered" evidence="1">
    <location>
        <begin position="1"/>
        <end position="41"/>
    </location>
</feature>
<protein>
    <submittedName>
        <fullName evidence="2">Uncharacterized protein</fullName>
    </submittedName>
</protein>
<evidence type="ECO:0000313" key="3">
    <source>
        <dbReference type="Proteomes" id="UP001213000"/>
    </source>
</evidence>
<name>A0AAD5VFY1_9AGAR</name>
<comment type="caution">
    <text evidence="2">The sequence shown here is derived from an EMBL/GenBank/DDBJ whole genome shotgun (WGS) entry which is preliminary data.</text>
</comment>
<dbReference type="EMBL" id="JANIEX010001544">
    <property type="protein sequence ID" value="KAJ3556794.1"/>
    <property type="molecule type" value="Genomic_DNA"/>
</dbReference>
<accession>A0AAD5VFY1</accession>
<feature type="compositionally biased region" description="Polar residues" evidence="1">
    <location>
        <begin position="20"/>
        <end position="31"/>
    </location>
</feature>
<gene>
    <name evidence="2" type="ORF">NP233_g11903</name>
</gene>
<keyword evidence="3" id="KW-1185">Reference proteome</keyword>
<feature type="region of interest" description="Disordered" evidence="1">
    <location>
        <begin position="48"/>
        <end position="67"/>
    </location>
</feature>
<dbReference type="AlphaFoldDB" id="A0AAD5VFY1"/>
<dbReference type="Proteomes" id="UP001213000">
    <property type="component" value="Unassembled WGS sequence"/>
</dbReference>
<evidence type="ECO:0000313" key="2">
    <source>
        <dbReference type="EMBL" id="KAJ3556794.1"/>
    </source>
</evidence>
<proteinExistence type="predicted"/>